<evidence type="ECO:0000313" key="3">
    <source>
        <dbReference type="Proteomes" id="UP000593571"/>
    </source>
</evidence>
<proteinExistence type="predicted"/>
<comment type="caution">
    <text evidence="2">The sequence shown here is derived from an EMBL/GenBank/DDBJ whole genome shotgun (WGS) entry which is preliminary data.</text>
</comment>
<dbReference type="Proteomes" id="UP000593571">
    <property type="component" value="Unassembled WGS sequence"/>
</dbReference>
<feature type="region of interest" description="Disordered" evidence="1">
    <location>
        <begin position="105"/>
        <end position="135"/>
    </location>
</feature>
<accession>A0A7J8GAP1</accession>
<sequence>MGHLFCQLWRAASFLRSHLPFPGPAGIPDESPHRPLDLSNLSPQSLAPFHLFTSAPGTRIPEGSLAEVVTAPGLSVSATSPSRVTPCFPAMSVLLWAQDPARALSHPAPGALRRSQRRRGHCPPQSRPFSSPVDTHAPAVVRSYFGGNQKSVWEAD</sequence>
<evidence type="ECO:0000313" key="2">
    <source>
        <dbReference type="EMBL" id="KAF6457037.1"/>
    </source>
</evidence>
<keyword evidence="3" id="KW-1185">Reference proteome</keyword>
<name>A0A7J8GAP1_ROUAE</name>
<dbReference type="AlphaFoldDB" id="A0A7J8GAP1"/>
<evidence type="ECO:0000256" key="1">
    <source>
        <dbReference type="SAM" id="MobiDB-lite"/>
    </source>
</evidence>
<dbReference type="EMBL" id="JACASE010000006">
    <property type="protein sequence ID" value="KAF6457037.1"/>
    <property type="molecule type" value="Genomic_DNA"/>
</dbReference>
<gene>
    <name evidence="2" type="ORF">HJG63_011633</name>
</gene>
<reference evidence="2 3" key="1">
    <citation type="journal article" date="2020" name="Nature">
        <title>Six reference-quality genomes reveal evolution of bat adaptations.</title>
        <authorList>
            <person name="Jebb D."/>
            <person name="Huang Z."/>
            <person name="Pippel M."/>
            <person name="Hughes G.M."/>
            <person name="Lavrichenko K."/>
            <person name="Devanna P."/>
            <person name="Winkler S."/>
            <person name="Jermiin L.S."/>
            <person name="Skirmuntt E.C."/>
            <person name="Katzourakis A."/>
            <person name="Burkitt-Gray L."/>
            <person name="Ray D.A."/>
            <person name="Sullivan K.A.M."/>
            <person name="Roscito J.G."/>
            <person name="Kirilenko B.M."/>
            <person name="Davalos L.M."/>
            <person name="Corthals A.P."/>
            <person name="Power M.L."/>
            <person name="Jones G."/>
            <person name="Ransome R.D."/>
            <person name="Dechmann D.K.N."/>
            <person name="Locatelli A.G."/>
            <person name="Puechmaille S.J."/>
            <person name="Fedrigo O."/>
            <person name="Jarvis E.D."/>
            <person name="Hiller M."/>
            <person name="Vernes S.C."/>
            <person name="Myers E.W."/>
            <person name="Teeling E.C."/>
        </authorList>
    </citation>
    <scope>NUCLEOTIDE SEQUENCE [LARGE SCALE GENOMIC DNA]</scope>
    <source>
        <strain evidence="2">MRouAeg1</strain>
        <tissue evidence="2">Muscle</tissue>
    </source>
</reference>
<organism evidence="2 3">
    <name type="scientific">Rousettus aegyptiacus</name>
    <name type="common">Egyptian fruit bat</name>
    <name type="synonym">Pteropus aegyptiacus</name>
    <dbReference type="NCBI Taxonomy" id="9407"/>
    <lineage>
        <taxon>Eukaryota</taxon>
        <taxon>Metazoa</taxon>
        <taxon>Chordata</taxon>
        <taxon>Craniata</taxon>
        <taxon>Vertebrata</taxon>
        <taxon>Euteleostomi</taxon>
        <taxon>Mammalia</taxon>
        <taxon>Eutheria</taxon>
        <taxon>Laurasiatheria</taxon>
        <taxon>Chiroptera</taxon>
        <taxon>Yinpterochiroptera</taxon>
        <taxon>Pteropodoidea</taxon>
        <taxon>Pteropodidae</taxon>
        <taxon>Rousettinae</taxon>
        <taxon>Rousettus</taxon>
    </lineage>
</organism>
<protein>
    <submittedName>
        <fullName evidence="2">Uncharacterized protein</fullName>
    </submittedName>
</protein>